<organism evidence="3 4">
    <name type="scientific">Panagrolaimus davidi</name>
    <dbReference type="NCBI Taxonomy" id="227884"/>
    <lineage>
        <taxon>Eukaryota</taxon>
        <taxon>Metazoa</taxon>
        <taxon>Ecdysozoa</taxon>
        <taxon>Nematoda</taxon>
        <taxon>Chromadorea</taxon>
        <taxon>Rhabditida</taxon>
        <taxon>Tylenchina</taxon>
        <taxon>Panagrolaimomorpha</taxon>
        <taxon>Panagrolaimoidea</taxon>
        <taxon>Panagrolaimidae</taxon>
        <taxon>Panagrolaimus</taxon>
    </lineage>
</organism>
<dbReference type="CDD" id="cd00593">
    <property type="entry name" value="RIBOc"/>
    <property type="match status" value="1"/>
</dbReference>
<dbReference type="Gene3D" id="1.10.1520.10">
    <property type="entry name" value="Ribonuclease III domain"/>
    <property type="match status" value="1"/>
</dbReference>
<keyword evidence="1" id="KW-0378">Hydrolase</keyword>
<reference evidence="4" key="1">
    <citation type="submission" date="2022-11" db="UniProtKB">
        <authorList>
            <consortium name="WormBaseParasite"/>
        </authorList>
    </citation>
    <scope>IDENTIFICATION</scope>
</reference>
<dbReference type="PANTHER" id="PTHR14950">
    <property type="entry name" value="DICER-RELATED"/>
    <property type="match status" value="1"/>
</dbReference>
<dbReference type="PANTHER" id="PTHR14950:SF37">
    <property type="entry name" value="ENDORIBONUCLEASE DICER"/>
    <property type="match status" value="1"/>
</dbReference>
<accession>A0A914QZI5</accession>
<protein>
    <submittedName>
        <fullName evidence="4">RNase III domain-containing protein</fullName>
    </submittedName>
</protein>
<dbReference type="GO" id="GO:0004525">
    <property type="term" value="F:ribonuclease III activity"/>
    <property type="evidence" value="ECO:0007669"/>
    <property type="project" value="InterPro"/>
</dbReference>
<sequence length="304" mass="35388">MFCFNGKWSNQKNFTSKHRNIEQIKIQQMKMITTVTENLAKCNKDVQKNYKLSGVYVSKRILKDHVFHLYPKKHRNFLNGQFEEIISNLPEKVKDMCKDCDPHAVIGCYNQKFGLKKTNLLFNTMLFNEYCVNTINDVQNNEVEIDTVTQIYHENELSKFEKLLEYRFLNPVYLIRAVTHPSHELFAKIGSNLELAFIGDPVLDELLLRDFQQRGFSNEQFEKCRQSILCNEHLGILAIRYGFDKYRLVRPGAAMCKKSNADLFEAVIGAVYLDAGKNMQVAFDVSTKFLKPSKKEFLKSINLK</sequence>
<dbReference type="AlphaFoldDB" id="A0A914QZI5"/>
<evidence type="ECO:0000313" key="3">
    <source>
        <dbReference type="Proteomes" id="UP000887578"/>
    </source>
</evidence>
<dbReference type="PROSITE" id="PS50142">
    <property type="entry name" value="RNASE_3_2"/>
    <property type="match status" value="1"/>
</dbReference>
<evidence type="ECO:0000256" key="1">
    <source>
        <dbReference type="ARBA" id="ARBA00022801"/>
    </source>
</evidence>
<evidence type="ECO:0000259" key="2">
    <source>
        <dbReference type="PROSITE" id="PS50142"/>
    </source>
</evidence>
<dbReference type="WBParaSite" id="PDA_v2.g934.t1">
    <property type="protein sequence ID" value="PDA_v2.g934.t1"/>
    <property type="gene ID" value="PDA_v2.g934"/>
</dbReference>
<dbReference type="InterPro" id="IPR000999">
    <property type="entry name" value="RNase_III_dom"/>
</dbReference>
<dbReference type="Proteomes" id="UP000887578">
    <property type="component" value="Unplaced"/>
</dbReference>
<dbReference type="Pfam" id="PF14622">
    <property type="entry name" value="Ribonucleas_3_3"/>
    <property type="match status" value="1"/>
</dbReference>
<dbReference type="InterPro" id="IPR036389">
    <property type="entry name" value="RNase_III_sf"/>
</dbReference>
<name>A0A914QZI5_9BILA</name>
<feature type="domain" description="RNase III" evidence="2">
    <location>
        <begin position="157"/>
        <end position="276"/>
    </location>
</feature>
<dbReference type="GO" id="GO:0006396">
    <property type="term" value="P:RNA processing"/>
    <property type="evidence" value="ECO:0007669"/>
    <property type="project" value="InterPro"/>
</dbReference>
<dbReference type="SUPFAM" id="SSF69065">
    <property type="entry name" value="RNase III domain-like"/>
    <property type="match status" value="1"/>
</dbReference>
<proteinExistence type="predicted"/>
<evidence type="ECO:0000313" key="4">
    <source>
        <dbReference type="WBParaSite" id="PDA_v2.g934.t1"/>
    </source>
</evidence>
<keyword evidence="3" id="KW-1185">Reference proteome</keyword>
<dbReference type="SMART" id="SM00535">
    <property type="entry name" value="RIBOc"/>
    <property type="match status" value="1"/>
</dbReference>